<feature type="region of interest" description="Disordered" evidence="1">
    <location>
        <begin position="425"/>
        <end position="446"/>
    </location>
</feature>
<evidence type="ECO:0000256" key="1">
    <source>
        <dbReference type="SAM" id="MobiDB-lite"/>
    </source>
</evidence>
<feature type="compositionally biased region" description="Low complexity" evidence="1">
    <location>
        <begin position="375"/>
        <end position="406"/>
    </location>
</feature>
<evidence type="ECO:0000313" key="3">
    <source>
        <dbReference type="Proteomes" id="UP000313359"/>
    </source>
</evidence>
<name>A0A5C2SBW1_9APHY</name>
<dbReference type="EMBL" id="ML122265">
    <property type="protein sequence ID" value="RPD60634.1"/>
    <property type="molecule type" value="Genomic_DNA"/>
</dbReference>
<feature type="compositionally biased region" description="Low complexity" evidence="1">
    <location>
        <begin position="338"/>
        <end position="351"/>
    </location>
</feature>
<accession>A0A5C2SBW1</accession>
<evidence type="ECO:0000313" key="2">
    <source>
        <dbReference type="EMBL" id="RPD60634.1"/>
    </source>
</evidence>
<dbReference type="Proteomes" id="UP000313359">
    <property type="component" value="Unassembled WGS sequence"/>
</dbReference>
<feature type="compositionally biased region" description="Basic residues" evidence="1">
    <location>
        <begin position="355"/>
        <end position="369"/>
    </location>
</feature>
<gene>
    <name evidence="2" type="ORF">L227DRAFT_575232</name>
</gene>
<feature type="region of interest" description="Disordered" evidence="1">
    <location>
        <begin position="338"/>
        <end position="408"/>
    </location>
</feature>
<keyword evidence="3" id="KW-1185">Reference proteome</keyword>
<dbReference type="AlphaFoldDB" id="A0A5C2SBW1"/>
<feature type="region of interest" description="Disordered" evidence="1">
    <location>
        <begin position="287"/>
        <end position="314"/>
    </location>
</feature>
<protein>
    <submittedName>
        <fullName evidence="2">Uncharacterized protein</fullName>
    </submittedName>
</protein>
<organism evidence="2 3">
    <name type="scientific">Lentinus tigrinus ALCF2SS1-6</name>
    <dbReference type="NCBI Taxonomy" id="1328759"/>
    <lineage>
        <taxon>Eukaryota</taxon>
        <taxon>Fungi</taxon>
        <taxon>Dikarya</taxon>
        <taxon>Basidiomycota</taxon>
        <taxon>Agaricomycotina</taxon>
        <taxon>Agaricomycetes</taxon>
        <taxon>Polyporales</taxon>
        <taxon>Polyporaceae</taxon>
        <taxon>Lentinus</taxon>
    </lineage>
</organism>
<reference evidence="2" key="1">
    <citation type="journal article" date="2018" name="Genome Biol. Evol.">
        <title>Genomics and development of Lentinus tigrinus, a white-rot wood-decaying mushroom with dimorphic fruiting bodies.</title>
        <authorList>
            <person name="Wu B."/>
            <person name="Xu Z."/>
            <person name="Knudson A."/>
            <person name="Carlson A."/>
            <person name="Chen N."/>
            <person name="Kovaka S."/>
            <person name="LaButti K."/>
            <person name="Lipzen A."/>
            <person name="Pennachio C."/>
            <person name="Riley R."/>
            <person name="Schakwitz W."/>
            <person name="Umezawa K."/>
            <person name="Ohm R.A."/>
            <person name="Grigoriev I.V."/>
            <person name="Nagy L.G."/>
            <person name="Gibbons J."/>
            <person name="Hibbett D."/>
        </authorList>
    </citation>
    <scope>NUCLEOTIDE SEQUENCE [LARGE SCALE GENOMIC DNA]</scope>
    <source>
        <strain evidence="2">ALCF2SS1-6</strain>
    </source>
</reference>
<proteinExistence type="predicted"/>
<sequence>MDLSPSHSSGTVSKVEGHVPSVVDAHAPLVGDEVEEFKPNVLVIGRIARNDFDEKDEDARTCSLDVAAESEDDLPVSDDTHHSPVEDVPLVYIGAQDCEPVAKFVERIASVDILDDEEDELAADLPTLSGGEDELVAEPPLAFEGDDDNASFGVLYEDEDELVAPLLAFEDDHDHDDVPAPLATSMSLGALDLVSRDTRPLALDLDCDFDTPHATPGLPKTAAAPQPARDVLSGFQQIPGWRWPDRVPSLLLSVEGATSARGDDGTVSSTPAQYAWAAPPAIYTFPRPPIRFPGPHRHPLPPTPPLPASSDVSAVPAASTASEVSAAPPVPAAPAVSAAPVVSARPAAPAEPRAKKSRPRKRQKKKAAKGKAVVEEPPANATTAEPAVTSAGPAPTAEPEAADAPPLGVFSGVLPFAVEKFKVRGPRTPTAERRRRQKARAAAAEERDRVFRLAAIGELGENYQL</sequence>